<dbReference type="InterPro" id="IPR014044">
    <property type="entry name" value="CAP_dom"/>
</dbReference>
<reference evidence="2 3" key="1">
    <citation type="submission" date="2019-02" db="EMBL/GenBank/DDBJ databases">
        <title>Deep-cultivation of Planctomycetes and their phenomic and genomic characterization uncovers novel biology.</title>
        <authorList>
            <person name="Wiegand S."/>
            <person name="Jogler M."/>
            <person name="Boedeker C."/>
            <person name="Pinto D."/>
            <person name="Vollmers J."/>
            <person name="Rivas-Marin E."/>
            <person name="Kohn T."/>
            <person name="Peeters S.H."/>
            <person name="Heuer A."/>
            <person name="Rast P."/>
            <person name="Oberbeckmann S."/>
            <person name="Bunk B."/>
            <person name="Jeske O."/>
            <person name="Meyerdierks A."/>
            <person name="Storesund J.E."/>
            <person name="Kallscheuer N."/>
            <person name="Luecker S."/>
            <person name="Lage O.M."/>
            <person name="Pohl T."/>
            <person name="Merkel B.J."/>
            <person name="Hornburger P."/>
            <person name="Mueller R.-W."/>
            <person name="Bruemmer F."/>
            <person name="Labrenz M."/>
            <person name="Spormann A.M."/>
            <person name="Op Den Camp H."/>
            <person name="Overmann J."/>
            <person name="Amann R."/>
            <person name="Jetten M.S.M."/>
            <person name="Mascher T."/>
            <person name="Medema M.H."/>
            <person name="Devos D.P."/>
            <person name="Kaster A.-K."/>
            <person name="Ovreas L."/>
            <person name="Rohde M."/>
            <person name="Galperin M.Y."/>
            <person name="Jogler C."/>
        </authorList>
    </citation>
    <scope>NUCLEOTIDE SEQUENCE [LARGE SCALE GENOMIC DNA]</scope>
    <source>
        <strain evidence="2 3">Pan54</strain>
    </source>
</reference>
<protein>
    <submittedName>
        <fullName evidence="2">Cysteine-rich secretory protein family protein</fullName>
    </submittedName>
</protein>
<organism evidence="2 3">
    <name type="scientific">Rubinisphaera italica</name>
    <dbReference type="NCBI Taxonomy" id="2527969"/>
    <lineage>
        <taxon>Bacteria</taxon>
        <taxon>Pseudomonadati</taxon>
        <taxon>Planctomycetota</taxon>
        <taxon>Planctomycetia</taxon>
        <taxon>Planctomycetales</taxon>
        <taxon>Planctomycetaceae</taxon>
        <taxon>Rubinisphaera</taxon>
    </lineage>
</organism>
<dbReference type="Gene3D" id="3.40.33.10">
    <property type="entry name" value="CAP"/>
    <property type="match status" value="1"/>
</dbReference>
<dbReference type="SUPFAM" id="SSF55797">
    <property type="entry name" value="PR-1-like"/>
    <property type="match status" value="1"/>
</dbReference>
<name>A0A5C5XED7_9PLAN</name>
<sequence>MMNLLIKLGLLVMTWILGLVASLDTLLHNQIAPTREIYRQVSVPYREVIQKFETEQSSQVEFRQAVNLTAREQLLLELINRARHNPTAEAKRYGIDLNADLEENAISTSPKQPIAPNQLLTNASRAHSEDMLANDYFAHESPEGTHPGDRATAAGYEWNHVGENISWGGSTGEIKEDEQVPERHERLFLSAGHRKNLLKDEFREVGIGFLFGRYKHDDKVTYNASMVTELFGANLRTGHFITGVVYFDASDGSIEDDDFYSIGEGVNGGEVVAVNIETEVEFPGEINAVGGYGVEVPEGAYRITVNGSGLGSETYESDQVTVQSANVKVDFEITTARSISSKSE</sequence>
<dbReference type="AlphaFoldDB" id="A0A5C5XED7"/>
<accession>A0A5C5XED7</accession>
<gene>
    <name evidence="2" type="ORF">Pan54_21060</name>
</gene>
<dbReference type="InterPro" id="IPR035940">
    <property type="entry name" value="CAP_sf"/>
</dbReference>
<comment type="caution">
    <text evidence="2">The sequence shown here is derived from an EMBL/GenBank/DDBJ whole genome shotgun (WGS) entry which is preliminary data.</text>
</comment>
<dbReference type="Proteomes" id="UP000316095">
    <property type="component" value="Unassembled WGS sequence"/>
</dbReference>
<dbReference type="CDD" id="cd05379">
    <property type="entry name" value="CAP_bacterial"/>
    <property type="match status" value="1"/>
</dbReference>
<feature type="domain" description="SCP" evidence="1">
    <location>
        <begin position="76"/>
        <end position="211"/>
    </location>
</feature>
<proteinExistence type="predicted"/>
<dbReference type="PANTHER" id="PTHR31157">
    <property type="entry name" value="SCP DOMAIN-CONTAINING PROTEIN"/>
    <property type="match status" value="1"/>
</dbReference>
<keyword evidence="3" id="KW-1185">Reference proteome</keyword>
<evidence type="ECO:0000313" key="2">
    <source>
        <dbReference type="EMBL" id="TWT61370.1"/>
    </source>
</evidence>
<dbReference type="RefSeq" id="WP_146503374.1">
    <property type="nucleotide sequence ID" value="NZ_SJPG01000001.1"/>
</dbReference>
<dbReference type="Pfam" id="PF00188">
    <property type="entry name" value="CAP"/>
    <property type="match status" value="1"/>
</dbReference>
<dbReference type="PANTHER" id="PTHR31157:SF1">
    <property type="entry name" value="SCP DOMAIN-CONTAINING PROTEIN"/>
    <property type="match status" value="1"/>
</dbReference>
<evidence type="ECO:0000313" key="3">
    <source>
        <dbReference type="Proteomes" id="UP000316095"/>
    </source>
</evidence>
<evidence type="ECO:0000259" key="1">
    <source>
        <dbReference type="Pfam" id="PF00188"/>
    </source>
</evidence>
<dbReference type="OrthoDB" id="239795at2"/>
<dbReference type="EMBL" id="SJPG01000001">
    <property type="protein sequence ID" value="TWT61370.1"/>
    <property type="molecule type" value="Genomic_DNA"/>
</dbReference>